<feature type="domain" description="Helicase/UvrB N-terminal" evidence="2">
    <location>
        <begin position="16"/>
        <end position="169"/>
    </location>
</feature>
<dbReference type="SUPFAM" id="SSF52540">
    <property type="entry name" value="P-loop containing nucleoside triphosphate hydrolases"/>
    <property type="match status" value="1"/>
</dbReference>
<evidence type="ECO:0000313" key="3">
    <source>
        <dbReference type="EMBL" id="GAA3904614.1"/>
    </source>
</evidence>
<protein>
    <submittedName>
        <fullName evidence="3">DEAD/DEAH box helicase family protein</fullName>
    </submittedName>
</protein>
<dbReference type="EMBL" id="BAAAZT010000065">
    <property type="protein sequence ID" value="GAA3904614.1"/>
    <property type="molecule type" value="Genomic_DNA"/>
</dbReference>
<organism evidence="3 4">
    <name type="scientific">Halomonas cibimaris</name>
    <dbReference type="NCBI Taxonomy" id="657012"/>
    <lineage>
        <taxon>Bacteria</taxon>
        <taxon>Pseudomonadati</taxon>
        <taxon>Pseudomonadota</taxon>
        <taxon>Gammaproteobacteria</taxon>
        <taxon>Oceanospirillales</taxon>
        <taxon>Halomonadaceae</taxon>
        <taxon>Halomonas</taxon>
    </lineage>
</organism>
<comment type="caution">
    <text evidence="3">The sequence shown here is derived from an EMBL/GenBank/DDBJ whole genome shotgun (WGS) entry which is preliminary data.</text>
</comment>
<accession>A0ABP7LPV5</accession>
<dbReference type="PANTHER" id="PTHR47396">
    <property type="entry name" value="TYPE I RESTRICTION ENZYME ECOKI R PROTEIN"/>
    <property type="match status" value="1"/>
</dbReference>
<evidence type="ECO:0000313" key="4">
    <source>
        <dbReference type="Proteomes" id="UP001500133"/>
    </source>
</evidence>
<keyword evidence="3" id="KW-0378">Hydrolase</keyword>
<feature type="region of interest" description="Disordered" evidence="1">
    <location>
        <begin position="426"/>
        <end position="469"/>
    </location>
</feature>
<dbReference type="RefSeq" id="WP_344703636.1">
    <property type="nucleotide sequence ID" value="NZ_BAAAZT010000065.1"/>
</dbReference>
<keyword evidence="3" id="KW-0547">Nucleotide-binding</keyword>
<keyword evidence="3" id="KW-0347">Helicase</keyword>
<name>A0ABP7LPV5_9GAMM</name>
<dbReference type="PANTHER" id="PTHR47396:SF1">
    <property type="entry name" value="ATP-DEPENDENT HELICASE IRC3-RELATED"/>
    <property type="match status" value="1"/>
</dbReference>
<proteinExistence type="predicted"/>
<gene>
    <name evidence="3" type="ORF">GCM10022228_13530</name>
</gene>
<keyword evidence="3" id="KW-0067">ATP-binding</keyword>
<dbReference type="Pfam" id="PF04851">
    <property type="entry name" value="ResIII"/>
    <property type="match status" value="1"/>
</dbReference>
<sequence length="505" mass="55482">MSQHLDQAIALDLPPLRRWQTECLQQALQTLSPQTPHFLCQATPGAGKMYFAASLAKVLLEQDAIDYVLYLGPTRAVVSSAVASLEEVTDLSMNGKLGALGAGFTYHALKNRLNDLMRLGQRARILLIWDESHHAAGHNGASAGANQWGKALMALERHVRLTVALSGTPWRTDGSCLPLLRYLEVEDHDDDSDETEAPAQQRQLQPDFVYTLRDAIADGVCRHPQMELVDNRSITLKGFHLKTGRPETHRFSNIPRLLTHPAVHYASLVRDDALIDRLLTLGNQRLTAVRQQHPDAAGLVVATDIMHAEEIAQRLEEKGQDVCLVTSREPNAHAKLKRFRGGSTPWIVSVGMVSEGVDIPRLHVCCYLSHVRTEAFFRQVLGRIIRRIGNHDATCYLYALNEPLLRHYARRLSDDLPEDLATVTVATPPDETQGANTSAPGMAPPTTDAPPDSAASPADGSEADTSGSSDVSLTFEADAHMSPYQADVAFSHAFFERLVALRLTS</sequence>
<dbReference type="GO" id="GO:0004386">
    <property type="term" value="F:helicase activity"/>
    <property type="evidence" value="ECO:0007669"/>
    <property type="project" value="UniProtKB-KW"/>
</dbReference>
<evidence type="ECO:0000256" key="1">
    <source>
        <dbReference type="SAM" id="MobiDB-lite"/>
    </source>
</evidence>
<reference evidence="4" key="1">
    <citation type="journal article" date="2019" name="Int. J. Syst. Evol. Microbiol.">
        <title>The Global Catalogue of Microorganisms (GCM) 10K type strain sequencing project: providing services to taxonomists for standard genome sequencing and annotation.</title>
        <authorList>
            <consortium name="The Broad Institute Genomics Platform"/>
            <consortium name="The Broad Institute Genome Sequencing Center for Infectious Disease"/>
            <person name="Wu L."/>
            <person name="Ma J."/>
        </authorList>
    </citation>
    <scope>NUCLEOTIDE SEQUENCE [LARGE SCALE GENOMIC DNA]</scope>
    <source>
        <strain evidence="4">JCM 16914</strain>
    </source>
</reference>
<keyword evidence="4" id="KW-1185">Reference proteome</keyword>
<dbReference type="Gene3D" id="3.40.50.300">
    <property type="entry name" value="P-loop containing nucleotide triphosphate hydrolases"/>
    <property type="match status" value="2"/>
</dbReference>
<dbReference type="InterPro" id="IPR050742">
    <property type="entry name" value="Helicase_Restrict-Modif_Enz"/>
</dbReference>
<dbReference type="InterPro" id="IPR027417">
    <property type="entry name" value="P-loop_NTPase"/>
</dbReference>
<dbReference type="InterPro" id="IPR006935">
    <property type="entry name" value="Helicase/UvrB_N"/>
</dbReference>
<dbReference type="Proteomes" id="UP001500133">
    <property type="component" value="Unassembled WGS sequence"/>
</dbReference>
<feature type="compositionally biased region" description="Low complexity" evidence="1">
    <location>
        <begin position="439"/>
        <end position="460"/>
    </location>
</feature>
<evidence type="ECO:0000259" key="2">
    <source>
        <dbReference type="Pfam" id="PF04851"/>
    </source>
</evidence>